<dbReference type="Gene3D" id="3.30.750.24">
    <property type="entry name" value="STAS domain"/>
    <property type="match status" value="1"/>
</dbReference>
<dbReference type="AlphaFoldDB" id="A0A419EW61"/>
<protein>
    <submittedName>
        <fullName evidence="2">STAS domain-containing protein</fullName>
    </submittedName>
</protein>
<dbReference type="InterPro" id="IPR002645">
    <property type="entry name" value="STAS_dom"/>
</dbReference>
<proteinExistence type="predicted"/>
<evidence type="ECO:0000313" key="3">
    <source>
        <dbReference type="Proteomes" id="UP000285961"/>
    </source>
</evidence>
<dbReference type="Pfam" id="PF01740">
    <property type="entry name" value="STAS"/>
    <property type="match status" value="1"/>
</dbReference>
<dbReference type="PROSITE" id="PS50801">
    <property type="entry name" value="STAS"/>
    <property type="match status" value="1"/>
</dbReference>
<evidence type="ECO:0000259" key="1">
    <source>
        <dbReference type="PROSITE" id="PS50801"/>
    </source>
</evidence>
<accession>A0A419EW61</accession>
<organism evidence="2 3">
    <name type="scientific">Candidatus Abyssobacteria bacterium SURF_17</name>
    <dbReference type="NCBI Taxonomy" id="2093361"/>
    <lineage>
        <taxon>Bacteria</taxon>
        <taxon>Pseudomonadati</taxon>
        <taxon>Candidatus Hydrogenedentota</taxon>
        <taxon>Candidatus Abyssobacteria</taxon>
    </lineage>
</organism>
<reference evidence="2 3" key="1">
    <citation type="journal article" date="2017" name="ISME J.">
        <title>Energy and carbon metabolisms in a deep terrestrial subsurface fluid microbial community.</title>
        <authorList>
            <person name="Momper L."/>
            <person name="Jungbluth S.P."/>
            <person name="Lee M.D."/>
            <person name="Amend J.P."/>
        </authorList>
    </citation>
    <scope>NUCLEOTIDE SEQUENCE [LARGE SCALE GENOMIC DNA]</scope>
    <source>
        <strain evidence="2">SURF_17</strain>
    </source>
</reference>
<gene>
    <name evidence="2" type="ORF">C4532_12315</name>
</gene>
<name>A0A419EW61_9BACT</name>
<dbReference type="EMBL" id="QZKI01000089">
    <property type="protein sequence ID" value="RJP68753.1"/>
    <property type="molecule type" value="Genomic_DNA"/>
</dbReference>
<dbReference type="Proteomes" id="UP000285961">
    <property type="component" value="Unassembled WGS sequence"/>
</dbReference>
<feature type="domain" description="STAS" evidence="1">
    <location>
        <begin position="16"/>
        <end position="110"/>
    </location>
</feature>
<evidence type="ECO:0000313" key="2">
    <source>
        <dbReference type="EMBL" id="RJP68753.1"/>
    </source>
</evidence>
<dbReference type="SUPFAM" id="SSF52091">
    <property type="entry name" value="SpoIIaa-like"/>
    <property type="match status" value="1"/>
</dbReference>
<sequence length="110" mass="11295">MAKEGKKSSGGKAEHIVYAVNGTFDSKTATEAQGKLGSQLGDASISSAILDFSAATHITAGGIAGFMQLVGQLQAEGKPIVVRGMRSELYKALKVAGLPDSITFSHQTVG</sequence>
<comment type="caution">
    <text evidence="2">The sequence shown here is derived from an EMBL/GenBank/DDBJ whole genome shotgun (WGS) entry which is preliminary data.</text>
</comment>
<dbReference type="InterPro" id="IPR036513">
    <property type="entry name" value="STAS_dom_sf"/>
</dbReference>